<protein>
    <submittedName>
        <fullName evidence="1">ZapC</fullName>
    </submittedName>
</protein>
<keyword evidence="2" id="KW-1185">Reference proteome</keyword>
<dbReference type="Proteomes" id="UP001431209">
    <property type="component" value="Unassembled WGS sequence"/>
</dbReference>
<name>A0AAW2YMY7_9EUKA</name>
<gene>
    <name evidence="1" type="ORF">AKO1_004385</name>
</gene>
<dbReference type="AlphaFoldDB" id="A0AAW2YMY7"/>
<reference evidence="1 2" key="1">
    <citation type="submission" date="2024-03" db="EMBL/GenBank/DDBJ databases">
        <title>The Acrasis kona genome and developmental transcriptomes reveal deep origins of eukaryotic multicellular pathways.</title>
        <authorList>
            <person name="Sheikh S."/>
            <person name="Fu C.-J."/>
            <person name="Brown M.W."/>
            <person name="Baldauf S.L."/>
        </authorList>
    </citation>
    <scope>NUCLEOTIDE SEQUENCE [LARGE SCALE GENOMIC DNA]</scope>
    <source>
        <strain evidence="1 2">ATCC MYA-3509</strain>
    </source>
</reference>
<evidence type="ECO:0000313" key="2">
    <source>
        <dbReference type="Proteomes" id="UP001431209"/>
    </source>
</evidence>
<accession>A0AAW2YMY7</accession>
<sequence length="96" mass="10617">MMKATHFLSARQVGRQLTPQYPFCTDDVSLSSKTVDRLGNFNYLAPNVCINRPSTPIPTNDVVKLSVQKTSTSLGQVIAPRAINLNQPKRIARSTM</sequence>
<evidence type="ECO:0000313" key="1">
    <source>
        <dbReference type="EMBL" id="KAL0478542.1"/>
    </source>
</evidence>
<comment type="caution">
    <text evidence="1">The sequence shown here is derived from an EMBL/GenBank/DDBJ whole genome shotgun (WGS) entry which is preliminary data.</text>
</comment>
<proteinExistence type="predicted"/>
<dbReference type="EMBL" id="JAOPGA020000424">
    <property type="protein sequence ID" value="KAL0478542.1"/>
    <property type="molecule type" value="Genomic_DNA"/>
</dbReference>
<organism evidence="1 2">
    <name type="scientific">Acrasis kona</name>
    <dbReference type="NCBI Taxonomy" id="1008807"/>
    <lineage>
        <taxon>Eukaryota</taxon>
        <taxon>Discoba</taxon>
        <taxon>Heterolobosea</taxon>
        <taxon>Tetramitia</taxon>
        <taxon>Eutetramitia</taxon>
        <taxon>Acrasidae</taxon>
        <taxon>Acrasis</taxon>
    </lineage>
</organism>